<evidence type="ECO:0000313" key="2">
    <source>
        <dbReference type="EMBL" id="KAF2503305.1"/>
    </source>
</evidence>
<dbReference type="Proteomes" id="UP000799750">
    <property type="component" value="Unassembled WGS sequence"/>
</dbReference>
<reference evidence="2" key="1">
    <citation type="journal article" date="2020" name="Stud. Mycol.">
        <title>101 Dothideomycetes genomes: a test case for predicting lifestyles and emergence of pathogens.</title>
        <authorList>
            <person name="Haridas S."/>
            <person name="Albert R."/>
            <person name="Binder M."/>
            <person name="Bloem J."/>
            <person name="Labutti K."/>
            <person name="Salamov A."/>
            <person name="Andreopoulos B."/>
            <person name="Baker S."/>
            <person name="Barry K."/>
            <person name="Bills G."/>
            <person name="Bluhm B."/>
            <person name="Cannon C."/>
            <person name="Castanera R."/>
            <person name="Culley D."/>
            <person name="Daum C."/>
            <person name="Ezra D."/>
            <person name="Gonzalez J."/>
            <person name="Henrissat B."/>
            <person name="Kuo A."/>
            <person name="Liang C."/>
            <person name="Lipzen A."/>
            <person name="Lutzoni F."/>
            <person name="Magnuson J."/>
            <person name="Mondo S."/>
            <person name="Nolan M."/>
            <person name="Ohm R."/>
            <person name="Pangilinan J."/>
            <person name="Park H.-J."/>
            <person name="Ramirez L."/>
            <person name="Alfaro M."/>
            <person name="Sun H."/>
            <person name="Tritt A."/>
            <person name="Yoshinaga Y."/>
            <person name="Zwiers L.-H."/>
            <person name="Turgeon B."/>
            <person name="Goodwin S."/>
            <person name="Spatafora J."/>
            <person name="Crous P."/>
            <person name="Grigoriev I."/>
        </authorList>
    </citation>
    <scope>NUCLEOTIDE SEQUENCE</scope>
    <source>
        <strain evidence="2">CBS 269.34</strain>
    </source>
</reference>
<dbReference type="PANTHER" id="PTHR42085:SF2">
    <property type="entry name" value="F-BOX DOMAIN-CONTAINING PROTEIN"/>
    <property type="match status" value="1"/>
</dbReference>
<keyword evidence="3" id="KW-1185">Reference proteome</keyword>
<sequence>MDVTESTPTLCHQPFRFLDLPTELRDMVLELCLVAPFEISFQAQQINTNPSEPLSILPLSDPSSSAGSEQSNVSKATVSCRKREFRGYESAPYPCKRCKPLAPELCSSCCIFRIQLQLFYVSKEVFEHAQTVFYSRNIFDFHQSGPPGKFLEIPGWTAVQFLRDRSVQSLRKIRQLWIDVDIYEIGFSGLLPPINDLERTAPCQYLRVNLQLHRLFLSGIILPPDVDKNPLNPGVWPWAQADGLDSVGVELCSMRVWIQEIFGAISSGGPSTLELDFHIGGDQLHPNVKAVAFMKMLRGLVLPDAHKWGNKGISVYNRHMEGRNRFKMSKDWRISSFEDKEGHSFIQNQITPKQHMWWQRRKPEAKANDPVHTEILQSANANDSANVSTGSVVLSTDSHQIGFDFRVTGTVDDLPGDALEDDNAYHDPDTGESLWYDSDEGSHSGSVDSALSIHGWEPYADEEGLLGDWDLVRAD</sequence>
<protein>
    <recommendedName>
        <fullName evidence="4">F-box domain-containing protein</fullName>
    </recommendedName>
</protein>
<proteinExistence type="predicted"/>
<dbReference type="InterPro" id="IPR038883">
    <property type="entry name" value="AN11006-like"/>
</dbReference>
<accession>A0A6A6REZ4</accession>
<name>A0A6A6REZ4_9PEZI</name>
<dbReference type="OrthoDB" id="10532051at2759"/>
<evidence type="ECO:0000256" key="1">
    <source>
        <dbReference type="SAM" id="MobiDB-lite"/>
    </source>
</evidence>
<organism evidence="2 3">
    <name type="scientific">Lophium mytilinum</name>
    <dbReference type="NCBI Taxonomy" id="390894"/>
    <lineage>
        <taxon>Eukaryota</taxon>
        <taxon>Fungi</taxon>
        <taxon>Dikarya</taxon>
        <taxon>Ascomycota</taxon>
        <taxon>Pezizomycotina</taxon>
        <taxon>Dothideomycetes</taxon>
        <taxon>Pleosporomycetidae</taxon>
        <taxon>Mytilinidiales</taxon>
        <taxon>Mytilinidiaceae</taxon>
        <taxon>Lophium</taxon>
    </lineage>
</organism>
<dbReference type="AlphaFoldDB" id="A0A6A6REZ4"/>
<dbReference type="EMBL" id="MU004181">
    <property type="protein sequence ID" value="KAF2503305.1"/>
    <property type="molecule type" value="Genomic_DNA"/>
</dbReference>
<evidence type="ECO:0008006" key="4">
    <source>
        <dbReference type="Google" id="ProtNLM"/>
    </source>
</evidence>
<gene>
    <name evidence="2" type="ORF">BU16DRAFT_36225</name>
</gene>
<dbReference type="PANTHER" id="PTHR42085">
    <property type="entry name" value="F-BOX DOMAIN-CONTAINING PROTEIN"/>
    <property type="match status" value="1"/>
</dbReference>
<evidence type="ECO:0000313" key="3">
    <source>
        <dbReference type="Proteomes" id="UP000799750"/>
    </source>
</evidence>
<feature type="region of interest" description="Disordered" evidence="1">
    <location>
        <begin position="416"/>
        <end position="443"/>
    </location>
</feature>